<dbReference type="GO" id="GO:0016491">
    <property type="term" value="F:oxidoreductase activity"/>
    <property type="evidence" value="ECO:0007669"/>
    <property type="project" value="UniProtKB-KW"/>
</dbReference>
<keyword evidence="2" id="KW-0520">NAD</keyword>
<dbReference type="Proteomes" id="UP000610558">
    <property type="component" value="Unassembled WGS sequence"/>
</dbReference>
<dbReference type="InterPro" id="IPR036291">
    <property type="entry name" value="NAD(P)-bd_dom_sf"/>
</dbReference>
<dbReference type="InterPro" id="IPR008927">
    <property type="entry name" value="6-PGluconate_DH-like_C_sf"/>
</dbReference>
<evidence type="ECO:0000259" key="5">
    <source>
        <dbReference type="Pfam" id="PF14833"/>
    </source>
</evidence>
<dbReference type="PANTHER" id="PTHR43060:SF15">
    <property type="entry name" value="3-HYDROXYISOBUTYRATE DEHYDROGENASE-LIKE 1, MITOCHONDRIAL-RELATED"/>
    <property type="match status" value="1"/>
</dbReference>
<dbReference type="GO" id="GO:0050661">
    <property type="term" value="F:NADP binding"/>
    <property type="evidence" value="ECO:0007669"/>
    <property type="project" value="InterPro"/>
</dbReference>
<dbReference type="InterPro" id="IPR015815">
    <property type="entry name" value="HIBADH-related"/>
</dbReference>
<keyword evidence="7" id="KW-1185">Reference proteome</keyword>
<reference evidence="6" key="1">
    <citation type="submission" date="2020-09" db="EMBL/GenBank/DDBJ databases">
        <authorList>
            <person name="Yoon J.-W."/>
        </authorList>
    </citation>
    <scope>NUCLEOTIDE SEQUENCE</scope>
    <source>
        <strain evidence="6">KMU-158</strain>
    </source>
</reference>
<dbReference type="InterPro" id="IPR029154">
    <property type="entry name" value="HIBADH-like_NADP-bd"/>
</dbReference>
<evidence type="ECO:0000259" key="4">
    <source>
        <dbReference type="Pfam" id="PF03446"/>
    </source>
</evidence>
<feature type="domain" description="6-phosphogluconate dehydrogenase NADP-binding" evidence="4">
    <location>
        <begin position="5"/>
        <end position="169"/>
    </location>
</feature>
<dbReference type="EMBL" id="JACXLD010000001">
    <property type="protein sequence ID" value="MBD2857846.1"/>
    <property type="molecule type" value="Genomic_DNA"/>
</dbReference>
<dbReference type="Gene3D" id="1.10.1040.10">
    <property type="entry name" value="N-(1-d-carboxylethyl)-l-norvaline Dehydrogenase, domain 2"/>
    <property type="match status" value="1"/>
</dbReference>
<dbReference type="PIRSF" id="PIRSF000103">
    <property type="entry name" value="HIBADH"/>
    <property type="match status" value="1"/>
</dbReference>
<sequence length="295" mass="31185">MMIECGFIGLGNIGKPMAKNLARKAVQSKLSLRVYDVMPAPMAELEALGAKPVDSPEEIARHCELVGICVRHDQDVEDLLYGSGASAGIFELAPKGAVYAIHSTVNRDNMRRWGREAAERGLHVVDAPITGGEAKAEAGDLCIMLGADEVLSERLQPMLACMSTSVVAAGAVGDGTVLKLANNLMNYIAFVAASEGMGLVKNAGVNPEKLLEVVEANGVMGPLARQFVTGRDGMHAACSVEDMEAIFGPFANLAEKDLDHALALAGQLKLNLPCGKTARDGIRQTFLHPIVPANQ</sequence>
<dbReference type="InterPro" id="IPR006115">
    <property type="entry name" value="6PGDH_NADP-bd"/>
</dbReference>
<dbReference type="Pfam" id="PF03446">
    <property type="entry name" value="NAD_binding_2"/>
    <property type="match status" value="1"/>
</dbReference>
<organism evidence="6 7">
    <name type="scientific">Spongiibacter pelagi</name>
    <dbReference type="NCBI Taxonomy" id="2760804"/>
    <lineage>
        <taxon>Bacteria</taxon>
        <taxon>Pseudomonadati</taxon>
        <taxon>Pseudomonadota</taxon>
        <taxon>Gammaproteobacteria</taxon>
        <taxon>Cellvibrionales</taxon>
        <taxon>Spongiibacteraceae</taxon>
        <taxon>Spongiibacter</taxon>
    </lineage>
</organism>
<dbReference type="AlphaFoldDB" id="A0A927C1C5"/>
<dbReference type="InterPro" id="IPR013328">
    <property type="entry name" value="6PGD_dom2"/>
</dbReference>
<name>A0A927C1C5_9GAMM</name>
<dbReference type="PANTHER" id="PTHR43060">
    <property type="entry name" value="3-HYDROXYISOBUTYRATE DEHYDROGENASE-LIKE 1, MITOCHONDRIAL-RELATED"/>
    <property type="match status" value="1"/>
</dbReference>
<evidence type="ECO:0000256" key="2">
    <source>
        <dbReference type="ARBA" id="ARBA00023027"/>
    </source>
</evidence>
<evidence type="ECO:0000313" key="6">
    <source>
        <dbReference type="EMBL" id="MBD2857846.1"/>
    </source>
</evidence>
<gene>
    <name evidence="6" type="ORF">IB286_02420</name>
</gene>
<evidence type="ECO:0000256" key="1">
    <source>
        <dbReference type="ARBA" id="ARBA00023002"/>
    </source>
</evidence>
<dbReference type="SUPFAM" id="SSF48179">
    <property type="entry name" value="6-phosphogluconate dehydrogenase C-terminal domain-like"/>
    <property type="match status" value="1"/>
</dbReference>
<feature type="active site" evidence="3">
    <location>
        <position position="179"/>
    </location>
</feature>
<dbReference type="Pfam" id="PF14833">
    <property type="entry name" value="NAD_binding_11"/>
    <property type="match status" value="1"/>
</dbReference>
<protein>
    <submittedName>
        <fullName evidence="6">NAD(P)-dependent oxidoreductase</fullName>
    </submittedName>
</protein>
<proteinExistence type="predicted"/>
<evidence type="ECO:0000256" key="3">
    <source>
        <dbReference type="PIRSR" id="PIRSR000103-1"/>
    </source>
</evidence>
<comment type="caution">
    <text evidence="6">The sequence shown here is derived from an EMBL/GenBank/DDBJ whole genome shotgun (WGS) entry which is preliminary data.</text>
</comment>
<evidence type="ECO:0000313" key="7">
    <source>
        <dbReference type="Proteomes" id="UP000610558"/>
    </source>
</evidence>
<dbReference type="Gene3D" id="3.40.50.720">
    <property type="entry name" value="NAD(P)-binding Rossmann-like Domain"/>
    <property type="match status" value="1"/>
</dbReference>
<accession>A0A927C1C5</accession>
<keyword evidence="1" id="KW-0560">Oxidoreductase</keyword>
<dbReference type="GO" id="GO:0051287">
    <property type="term" value="F:NAD binding"/>
    <property type="evidence" value="ECO:0007669"/>
    <property type="project" value="InterPro"/>
</dbReference>
<dbReference type="SUPFAM" id="SSF51735">
    <property type="entry name" value="NAD(P)-binding Rossmann-fold domains"/>
    <property type="match status" value="1"/>
</dbReference>
<feature type="domain" description="3-hydroxyisobutyrate dehydrogenase-like NAD-binding" evidence="5">
    <location>
        <begin position="173"/>
        <end position="280"/>
    </location>
</feature>